<evidence type="ECO:0000256" key="1">
    <source>
        <dbReference type="SAM" id="Coils"/>
    </source>
</evidence>
<gene>
    <name evidence="3" type="ORF">B8V81_0626</name>
</gene>
<dbReference type="AlphaFoldDB" id="A0A2N5NDS7"/>
<evidence type="ECO:0008006" key="5">
    <source>
        <dbReference type="Google" id="ProtNLM"/>
    </source>
</evidence>
<dbReference type="Gene3D" id="3.40.50.410">
    <property type="entry name" value="von Willebrand factor, type A domain"/>
    <property type="match status" value="1"/>
</dbReference>
<dbReference type="GO" id="GO:0005829">
    <property type="term" value="C:cytosol"/>
    <property type="evidence" value="ECO:0007669"/>
    <property type="project" value="TreeGrafter"/>
</dbReference>
<evidence type="ECO:0000313" key="3">
    <source>
        <dbReference type="EMBL" id="PLT48494.1"/>
    </source>
</evidence>
<dbReference type="PANTHER" id="PTHR36846:SF1">
    <property type="entry name" value="PROTEIN VIAA"/>
    <property type="match status" value="1"/>
</dbReference>
<proteinExistence type="predicted"/>
<keyword evidence="4" id="KW-1185">Reference proteome</keyword>
<dbReference type="RefSeq" id="WP_101807666.1">
    <property type="nucleotide sequence ID" value="NZ_NFEZ01000001.1"/>
</dbReference>
<feature type="coiled-coil region" evidence="1">
    <location>
        <begin position="181"/>
        <end position="232"/>
    </location>
</feature>
<dbReference type="EMBL" id="NFEZ01000001">
    <property type="protein sequence ID" value="PLT48494.1"/>
    <property type="molecule type" value="Genomic_DNA"/>
</dbReference>
<dbReference type="Proteomes" id="UP000234789">
    <property type="component" value="Unassembled WGS sequence"/>
</dbReference>
<dbReference type="PANTHER" id="PTHR36846">
    <property type="entry name" value="PROTEIN VIAA"/>
    <property type="match status" value="1"/>
</dbReference>
<keyword evidence="1" id="KW-0175">Coiled coil</keyword>
<dbReference type="SUPFAM" id="SSF53300">
    <property type="entry name" value="vWA-like"/>
    <property type="match status" value="1"/>
</dbReference>
<evidence type="ECO:0000313" key="4">
    <source>
        <dbReference type="Proteomes" id="UP000234789"/>
    </source>
</evidence>
<name>A0A2N5NDS7_9BACL</name>
<sequence>MLIRCARVDRYQFDGFVRSSRTAREWMREAERQVPWFDLELFADFFMSFYLPDPAFEHPAGGDPFHRWMLAALRRQHYYREIHPRTVHEVNASFKTALKALMWLTESYEEEARKREREKRPIAGAGPQEKGSGGEEASGELRERLTDKQLQQLQLVGYRLQQGKSAAEDKQRALDARPLDLEELAALRRRVEELREAMRTDFVRRDKHRAKLAKAEQELGQQERRLARVTAREAAAMQRLEDELGGWLADSLRGSLSRAEADSGGIHALLQASQRLANRRWGSELGRLRRQTYEQYALWVERLRGHKELLAFLEEVGRQLHAFKAARKQAASRRAPEARGGLELSGDIARMLPSEASLLADPDYEPYFLMRWLDRKLLTYAPEGREEEPQRGPVICMVDTSHSMRGAKLRLAQAFTAAFAAFTLGERRDFTLLLFGAKGEVLEHRLHHQRPDWDKFYELSRLAYGGGTNFDAPIARGIELVQGARGFAAADFVLLTDGVGEVTPPYRERLATLAQRRGVRLHTLILGSPRQHLARPYDIAGVSHRIRFAAVWEGADPAAAGLLLDVFAPERRAPEAAARRR</sequence>
<accession>A0A2N5NDS7</accession>
<organism evidence="3 4">
    <name type="scientific">Paenibacillus pasadenensis</name>
    <dbReference type="NCBI Taxonomy" id="217090"/>
    <lineage>
        <taxon>Bacteria</taxon>
        <taxon>Bacillati</taxon>
        <taxon>Bacillota</taxon>
        <taxon>Bacilli</taxon>
        <taxon>Bacillales</taxon>
        <taxon>Paenibacillaceae</taxon>
        <taxon>Paenibacillus</taxon>
    </lineage>
</organism>
<dbReference type="InterPro" id="IPR036465">
    <property type="entry name" value="vWFA_dom_sf"/>
</dbReference>
<protein>
    <recommendedName>
        <fullName evidence="5">VWFA domain-containing protein</fullName>
    </recommendedName>
</protein>
<comment type="caution">
    <text evidence="3">The sequence shown here is derived from an EMBL/GenBank/DDBJ whole genome shotgun (WGS) entry which is preliminary data.</text>
</comment>
<feature type="region of interest" description="Disordered" evidence="2">
    <location>
        <begin position="114"/>
        <end position="141"/>
    </location>
</feature>
<evidence type="ECO:0000256" key="2">
    <source>
        <dbReference type="SAM" id="MobiDB-lite"/>
    </source>
</evidence>
<reference evidence="3 4" key="1">
    <citation type="submission" date="2017-05" db="EMBL/GenBank/DDBJ databases">
        <title>Functional genome analysis of Paenibacillus pasadenensis strain R16: insights on endophytic life style and antifungal activity.</title>
        <authorList>
            <person name="Passera A."/>
            <person name="Marcolungo L."/>
            <person name="Casati P."/>
            <person name="Brasca M."/>
            <person name="Quaglino F."/>
            <person name="Delledonne M."/>
        </authorList>
    </citation>
    <scope>NUCLEOTIDE SEQUENCE [LARGE SCALE GENOMIC DNA]</scope>
    <source>
        <strain evidence="3 4">R16</strain>
    </source>
</reference>